<gene>
    <name evidence="1" type="ORF">PPL_06897</name>
</gene>
<evidence type="ECO:0000313" key="2">
    <source>
        <dbReference type="Proteomes" id="UP000001396"/>
    </source>
</evidence>
<dbReference type="GeneID" id="31362378"/>
<dbReference type="FunCoup" id="D3BDU4">
    <property type="interactions" value="43"/>
</dbReference>
<dbReference type="InterPro" id="IPR051251">
    <property type="entry name" value="STK_FNIP-Repeat"/>
</dbReference>
<proteinExistence type="predicted"/>
<keyword evidence="2" id="KW-1185">Reference proteome</keyword>
<dbReference type="RefSeq" id="XP_020432195.1">
    <property type="nucleotide sequence ID" value="XM_020577747.1"/>
</dbReference>
<evidence type="ECO:0000313" key="1">
    <source>
        <dbReference type="EMBL" id="EFA80075.1"/>
    </source>
</evidence>
<protein>
    <recommendedName>
        <fullName evidence="3">F-box domain-containing protein</fullName>
    </recommendedName>
</protein>
<evidence type="ECO:0008006" key="3">
    <source>
        <dbReference type="Google" id="ProtNLM"/>
    </source>
</evidence>
<dbReference type="EMBL" id="ADBJ01000031">
    <property type="protein sequence ID" value="EFA80075.1"/>
    <property type="molecule type" value="Genomic_DNA"/>
</dbReference>
<dbReference type="SUPFAM" id="SSF52058">
    <property type="entry name" value="L domain-like"/>
    <property type="match status" value="1"/>
</dbReference>
<dbReference type="Proteomes" id="UP000001396">
    <property type="component" value="Unassembled WGS sequence"/>
</dbReference>
<sequence>MSNKENNEHHLLRIIVEFDENIDIISFSLVCKRWFDHRDKYLYFNTKLFSRLHNSSLQDTDNKCFLLNSYRNAFSKSIDQISDCTLFIKKEDSEEYELYTDYTKTLDEFKSSVLDPAISTVLFEDEMDLDADTIEKLRRSNVHTIQYMYEEFRRFPFKNKLQLPSNIKTIITQSDLDRSIYPEQLESLDITTNQDTIDVSVLPRSLKHLAVYGLSNTNEDFKVIPPNLETFQFKIQHINALVDSFMFPSTLKVVAIPIEWLKNIKNSHSIHKLSLHAVNHYEVIEAGDIPESVTHLTINGKSVASLEIHRNQLPSKLRYLKLMNSASFDRDSFASLEHLETLDLSKLYNSKDIATVTYPNNLKNLYLPNSIDETSVVFPPSLELLSAIGMNYSLIPKSITHLDFNRIPPKLVSSDIVKPNVRLITFIKHLISKIPPTVNTITLKELYDDENIQYKARRLSDRSFLLLGNNQTEIVASIYYLNP</sequence>
<dbReference type="PANTHER" id="PTHR32134:SF169">
    <property type="entry name" value="FNIP REPEAT-CONTAINING PROTEIN-RELATED"/>
    <property type="match status" value="1"/>
</dbReference>
<name>D3BDU4_HETP5</name>
<comment type="caution">
    <text evidence="1">The sequence shown here is derived from an EMBL/GenBank/DDBJ whole genome shotgun (WGS) entry which is preliminary data.</text>
</comment>
<dbReference type="InParanoid" id="D3BDU4"/>
<accession>D3BDU4</accession>
<dbReference type="InterPro" id="IPR032675">
    <property type="entry name" value="LRR_dom_sf"/>
</dbReference>
<organism evidence="1 2">
    <name type="scientific">Heterostelium pallidum (strain ATCC 26659 / Pp 5 / PN500)</name>
    <name type="common">Cellular slime mold</name>
    <name type="synonym">Polysphondylium pallidum</name>
    <dbReference type="NCBI Taxonomy" id="670386"/>
    <lineage>
        <taxon>Eukaryota</taxon>
        <taxon>Amoebozoa</taxon>
        <taxon>Evosea</taxon>
        <taxon>Eumycetozoa</taxon>
        <taxon>Dictyostelia</taxon>
        <taxon>Acytosteliales</taxon>
        <taxon>Acytosteliaceae</taxon>
        <taxon>Heterostelium</taxon>
    </lineage>
</organism>
<reference evidence="1 2" key="1">
    <citation type="journal article" date="2011" name="Genome Res.">
        <title>Phylogeny-wide analysis of social amoeba genomes highlights ancient origins for complex intercellular communication.</title>
        <authorList>
            <person name="Heidel A.J."/>
            <person name="Lawal H.M."/>
            <person name="Felder M."/>
            <person name="Schilde C."/>
            <person name="Helps N.R."/>
            <person name="Tunggal B."/>
            <person name="Rivero F."/>
            <person name="John U."/>
            <person name="Schleicher M."/>
            <person name="Eichinger L."/>
            <person name="Platzer M."/>
            <person name="Noegel A.A."/>
            <person name="Schaap P."/>
            <person name="Gloeckner G."/>
        </authorList>
    </citation>
    <scope>NUCLEOTIDE SEQUENCE [LARGE SCALE GENOMIC DNA]</scope>
    <source>
        <strain evidence="2">ATCC 26659 / Pp 5 / PN500</strain>
    </source>
</reference>
<dbReference type="PANTHER" id="PTHR32134">
    <property type="entry name" value="FNIP REPEAT-CONTAINING PROTEIN"/>
    <property type="match status" value="1"/>
</dbReference>
<dbReference type="AlphaFoldDB" id="D3BDU4"/>
<dbReference type="Gene3D" id="3.80.10.10">
    <property type="entry name" value="Ribonuclease Inhibitor"/>
    <property type="match status" value="1"/>
</dbReference>